<dbReference type="AlphaFoldDB" id="A0A139I914"/>
<gene>
    <name evidence="1" type="ORF">AC579_7323</name>
</gene>
<dbReference type="EMBL" id="LFZO01000223">
    <property type="protein sequence ID" value="KXT11032.1"/>
    <property type="molecule type" value="Genomic_DNA"/>
</dbReference>
<evidence type="ECO:0000313" key="1">
    <source>
        <dbReference type="EMBL" id="KXT11032.1"/>
    </source>
</evidence>
<keyword evidence="2" id="KW-1185">Reference proteome</keyword>
<name>A0A139I914_9PEZI</name>
<accession>A0A139I914</accession>
<reference evidence="1 2" key="1">
    <citation type="submission" date="2015-07" db="EMBL/GenBank/DDBJ databases">
        <title>Comparative genomics of the Sigatoka disease complex on banana suggests a link between parallel evolutionary changes in Pseudocercospora fijiensis and Pseudocercospora eumusae and increased virulence on the banana host.</title>
        <authorList>
            <person name="Chang T.-C."/>
            <person name="Salvucci A."/>
            <person name="Crous P.W."/>
            <person name="Stergiopoulos I."/>
        </authorList>
    </citation>
    <scope>NUCLEOTIDE SEQUENCE [LARGE SCALE GENOMIC DNA]</scope>
    <source>
        <strain evidence="1 2">CBS 116634</strain>
    </source>
</reference>
<organism evidence="1 2">
    <name type="scientific">Pseudocercospora musae</name>
    <dbReference type="NCBI Taxonomy" id="113226"/>
    <lineage>
        <taxon>Eukaryota</taxon>
        <taxon>Fungi</taxon>
        <taxon>Dikarya</taxon>
        <taxon>Ascomycota</taxon>
        <taxon>Pezizomycotina</taxon>
        <taxon>Dothideomycetes</taxon>
        <taxon>Dothideomycetidae</taxon>
        <taxon>Mycosphaerellales</taxon>
        <taxon>Mycosphaerellaceae</taxon>
        <taxon>Pseudocercospora</taxon>
    </lineage>
</organism>
<evidence type="ECO:0000313" key="2">
    <source>
        <dbReference type="Proteomes" id="UP000073492"/>
    </source>
</evidence>
<comment type="caution">
    <text evidence="1">The sequence shown here is derived from an EMBL/GenBank/DDBJ whole genome shotgun (WGS) entry which is preliminary data.</text>
</comment>
<sequence length="97" mass="10999">MQAQDCGEDSVRGLQKRALRCAQSEDGGTSFEMHQVFWWLTRFTFVRSTGFPTAQYIVDVLRFVTCGREMRYLLRDELSGRGSGVALGKNDAVSRPF</sequence>
<protein>
    <submittedName>
        <fullName evidence="1">Uncharacterized protein</fullName>
    </submittedName>
</protein>
<dbReference type="Proteomes" id="UP000073492">
    <property type="component" value="Unassembled WGS sequence"/>
</dbReference>
<proteinExistence type="predicted"/>
<dbReference type="OrthoDB" id="10619488at2759"/>